<dbReference type="Gene3D" id="1.10.220.160">
    <property type="match status" value="1"/>
</dbReference>
<accession>A0A7R8UEN4</accession>
<dbReference type="InterPro" id="IPR046341">
    <property type="entry name" value="SET_dom_sf"/>
</dbReference>
<dbReference type="PANTHER" id="PTHR46455">
    <property type="entry name" value="SET AND MYND DOMAIN CONTAINING, ARTHROPOD-SPECIFIC, MEMBER 4, ISOFORM A"/>
    <property type="match status" value="1"/>
</dbReference>
<proteinExistence type="predicted"/>
<dbReference type="InParanoid" id="A0A7R8UEN4"/>
<evidence type="ECO:0000259" key="1">
    <source>
        <dbReference type="PROSITE" id="PS50280"/>
    </source>
</evidence>
<dbReference type="Proteomes" id="UP000594454">
    <property type="component" value="Chromosome 1"/>
</dbReference>
<dbReference type="GO" id="GO:0008757">
    <property type="term" value="F:S-adenosylmethionine-dependent methyltransferase activity"/>
    <property type="evidence" value="ECO:0007669"/>
    <property type="project" value="UniProtKB-ARBA"/>
</dbReference>
<reference evidence="2 3" key="1">
    <citation type="submission" date="2020-11" db="EMBL/GenBank/DDBJ databases">
        <authorList>
            <person name="Wallbank WR R."/>
            <person name="Pardo Diaz C."/>
            <person name="Kozak K."/>
            <person name="Martin S."/>
            <person name="Jiggins C."/>
            <person name="Moest M."/>
            <person name="Warren A I."/>
            <person name="Generalovic N T."/>
            <person name="Byers J.R.P. K."/>
            <person name="Montejo-Kovacevich G."/>
            <person name="Yen C E."/>
        </authorList>
    </citation>
    <scope>NUCLEOTIDE SEQUENCE [LARGE SCALE GENOMIC DNA]</scope>
</reference>
<dbReference type="GO" id="GO:0008276">
    <property type="term" value="F:protein methyltransferase activity"/>
    <property type="evidence" value="ECO:0007669"/>
    <property type="project" value="UniProtKB-ARBA"/>
</dbReference>
<feature type="domain" description="SET" evidence="1">
    <location>
        <begin position="82"/>
        <end position="243"/>
    </location>
</feature>
<dbReference type="OrthoDB" id="265717at2759"/>
<organism evidence="2 3">
    <name type="scientific">Hermetia illucens</name>
    <name type="common">Black soldier fly</name>
    <dbReference type="NCBI Taxonomy" id="343691"/>
    <lineage>
        <taxon>Eukaryota</taxon>
        <taxon>Metazoa</taxon>
        <taxon>Ecdysozoa</taxon>
        <taxon>Arthropoda</taxon>
        <taxon>Hexapoda</taxon>
        <taxon>Insecta</taxon>
        <taxon>Pterygota</taxon>
        <taxon>Neoptera</taxon>
        <taxon>Endopterygota</taxon>
        <taxon>Diptera</taxon>
        <taxon>Brachycera</taxon>
        <taxon>Stratiomyomorpha</taxon>
        <taxon>Stratiomyidae</taxon>
        <taxon>Hermetiinae</taxon>
        <taxon>Hermetia</taxon>
    </lineage>
</organism>
<dbReference type="PROSITE" id="PS50280">
    <property type="entry name" value="SET"/>
    <property type="match status" value="1"/>
</dbReference>
<dbReference type="GO" id="GO:0008170">
    <property type="term" value="F:N-methyltransferase activity"/>
    <property type="evidence" value="ECO:0007669"/>
    <property type="project" value="UniProtKB-ARBA"/>
</dbReference>
<keyword evidence="3" id="KW-1185">Reference proteome</keyword>
<dbReference type="Pfam" id="PF00856">
    <property type="entry name" value="SET"/>
    <property type="match status" value="1"/>
</dbReference>
<evidence type="ECO:0000313" key="3">
    <source>
        <dbReference type="Proteomes" id="UP000594454"/>
    </source>
</evidence>
<name>A0A7R8UEN4_HERIL</name>
<dbReference type="InterPro" id="IPR053010">
    <property type="entry name" value="SET_SmydA-8"/>
</dbReference>
<dbReference type="CDD" id="cd20071">
    <property type="entry name" value="SET_SMYD"/>
    <property type="match status" value="1"/>
</dbReference>
<dbReference type="InterPro" id="IPR001214">
    <property type="entry name" value="SET_dom"/>
</dbReference>
<dbReference type="PANTHER" id="PTHR46455:SF7">
    <property type="entry name" value="RE12806P"/>
    <property type="match status" value="1"/>
</dbReference>
<gene>
    <name evidence="2" type="ORF">HERILL_LOCUS2404</name>
</gene>
<dbReference type="EMBL" id="LR899009">
    <property type="protein sequence ID" value="CAD7079174.1"/>
    <property type="molecule type" value="Genomic_DNA"/>
</dbReference>
<protein>
    <recommendedName>
        <fullName evidence="1">SET domain-containing protein</fullName>
    </recommendedName>
</protein>
<dbReference type="SUPFAM" id="SSF82199">
    <property type="entry name" value="SET domain"/>
    <property type="match status" value="1"/>
</dbReference>
<sequence>MEVIFAVGFDDQLGRYGRALRDLRAGDVVIDEFPFACGPKSGTEIVCLVCCQPIDYSSKDAKCPQCRWPVCKLCWNSNIHSGECKVFRNAKAPFGAGVDSKNRCPQLECITPLRVLLEKEKHPERWDREVEPMEYHDEARRGFQEIWNADLINIARYLRGPCKLSRFSEELIMRVVGILQVNAFEAKTPQGHPIRCLFPQTAILAHNCVPNTIRTIYPSEDYRIKLRTLVDVKKDEQLFVSYTFTLDGTAERQQHLKNGKYFTCRCERCCDPTELGSYFSSLICEDCDSGYISTINPLDNSSDWKCNKCECVIPSSKINAILDPIQDEVAVVEAMPYSDMRLQQTERLHRKYHHILHPLHFIQTNLRQSLTHMYGRVKGYELVTLPDSVLEYKIDLCRLVLKVLDIFEPGLSRSRATALYELYGPLALIAHKLYLCKMIDATIYRSRLGEAISVLQEAVTILENEDSLSPEGVLAVVGKKALEQLREAMLAIDRN</sequence>
<dbReference type="Gene3D" id="2.170.270.10">
    <property type="entry name" value="SET domain"/>
    <property type="match status" value="1"/>
</dbReference>
<evidence type="ECO:0000313" key="2">
    <source>
        <dbReference type="EMBL" id="CAD7079174.1"/>
    </source>
</evidence>
<dbReference type="Gene3D" id="6.10.140.2220">
    <property type="match status" value="1"/>
</dbReference>
<dbReference type="AlphaFoldDB" id="A0A7R8UEN4"/>